<dbReference type="EMBL" id="JBFOLK010000005">
    <property type="protein sequence ID" value="KAL2512764.1"/>
    <property type="molecule type" value="Genomic_DNA"/>
</dbReference>
<organism evidence="2 3">
    <name type="scientific">Abeliophyllum distichum</name>
    <dbReference type="NCBI Taxonomy" id="126358"/>
    <lineage>
        <taxon>Eukaryota</taxon>
        <taxon>Viridiplantae</taxon>
        <taxon>Streptophyta</taxon>
        <taxon>Embryophyta</taxon>
        <taxon>Tracheophyta</taxon>
        <taxon>Spermatophyta</taxon>
        <taxon>Magnoliopsida</taxon>
        <taxon>eudicotyledons</taxon>
        <taxon>Gunneridae</taxon>
        <taxon>Pentapetalae</taxon>
        <taxon>asterids</taxon>
        <taxon>lamiids</taxon>
        <taxon>Lamiales</taxon>
        <taxon>Oleaceae</taxon>
        <taxon>Forsythieae</taxon>
        <taxon>Abeliophyllum</taxon>
    </lineage>
</organism>
<accession>A0ABD1TJ60</accession>
<evidence type="ECO:0008006" key="4">
    <source>
        <dbReference type="Google" id="ProtNLM"/>
    </source>
</evidence>
<sequence length="403" mass="45584">MRSSHSLIKLINLESPGAKDAPFSKAVLAVWRDQYKLGLALLIEGVLRPMDRKRINIETLSLVDDLEVCYDYPWGRLSFFTLLSSLLTSVKSTARGGKIRKYTIYGFPIIFQVVLLSILQPREEEVEQPYVYSLCVPDDAVDVRVDALVYELVYGGQENGSDEEDDGEEQGGQEFGGGEKDDREEQGGQDYGGGEEDDGEDWSPYLRHESPRDNWPVQPDTEYRAEENIPQGPSYSGYDDDYYATNEHLNTLLAEQRSYFDDQFAEQRCYFDDQISGVRDEVLHQFDHLESLVSNSSKHVDHQHEEMQRFMENMQREIQTSVAQMHCKFEEMMVVRHTGGGGGTVGGGDVTGCEAVSTNSVVVDRGKKTLASPSISVDIPILCDVNKRKESQFLDWLMRSKPT</sequence>
<feature type="region of interest" description="Disordered" evidence="1">
    <location>
        <begin position="156"/>
        <end position="219"/>
    </location>
</feature>
<proteinExistence type="predicted"/>
<dbReference type="AlphaFoldDB" id="A0ABD1TJ60"/>
<dbReference type="Proteomes" id="UP001604336">
    <property type="component" value="Unassembled WGS sequence"/>
</dbReference>
<protein>
    <recommendedName>
        <fullName evidence="4">DUF1985 domain-containing protein</fullName>
    </recommendedName>
</protein>
<evidence type="ECO:0000313" key="3">
    <source>
        <dbReference type="Proteomes" id="UP001604336"/>
    </source>
</evidence>
<keyword evidence="3" id="KW-1185">Reference proteome</keyword>
<evidence type="ECO:0000256" key="1">
    <source>
        <dbReference type="SAM" id="MobiDB-lite"/>
    </source>
</evidence>
<reference evidence="3" key="1">
    <citation type="submission" date="2024-07" db="EMBL/GenBank/DDBJ databases">
        <title>Two chromosome-level genome assemblies of Korean endemic species Abeliophyllum distichum and Forsythia ovata (Oleaceae).</title>
        <authorList>
            <person name="Jang H."/>
        </authorList>
    </citation>
    <scope>NUCLEOTIDE SEQUENCE [LARGE SCALE GENOMIC DNA]</scope>
</reference>
<evidence type="ECO:0000313" key="2">
    <source>
        <dbReference type="EMBL" id="KAL2512764.1"/>
    </source>
</evidence>
<comment type="caution">
    <text evidence="2">The sequence shown here is derived from an EMBL/GenBank/DDBJ whole genome shotgun (WGS) entry which is preliminary data.</text>
</comment>
<gene>
    <name evidence="2" type="ORF">Adt_18364</name>
</gene>
<feature type="compositionally biased region" description="Basic and acidic residues" evidence="1">
    <location>
        <begin position="177"/>
        <end position="186"/>
    </location>
</feature>
<name>A0ABD1TJ60_9LAMI</name>
<feature type="compositionally biased region" description="Acidic residues" evidence="1">
    <location>
        <begin position="160"/>
        <end position="171"/>
    </location>
</feature>